<dbReference type="InParanoid" id="D2V2J0"/>
<dbReference type="OrthoDB" id="8119704at2759"/>
<evidence type="ECO:0000259" key="2">
    <source>
        <dbReference type="Pfam" id="PF00561"/>
    </source>
</evidence>
<organism evidence="4">
    <name type="scientific">Naegleria gruberi</name>
    <name type="common">Amoeba</name>
    <dbReference type="NCBI Taxonomy" id="5762"/>
    <lineage>
        <taxon>Eukaryota</taxon>
        <taxon>Discoba</taxon>
        <taxon>Heterolobosea</taxon>
        <taxon>Tetramitia</taxon>
        <taxon>Eutetramitia</taxon>
        <taxon>Vahlkampfiidae</taxon>
        <taxon>Naegleria</taxon>
    </lineage>
</organism>
<keyword evidence="4" id="KW-1185">Reference proteome</keyword>
<evidence type="ECO:0000313" key="4">
    <source>
        <dbReference type="Proteomes" id="UP000006671"/>
    </source>
</evidence>
<dbReference type="InterPro" id="IPR000073">
    <property type="entry name" value="AB_hydrolase_1"/>
</dbReference>
<reference evidence="3 4" key="1">
    <citation type="journal article" date="2010" name="Cell">
        <title>The genome of Naegleria gruberi illuminates early eukaryotic versatility.</title>
        <authorList>
            <person name="Fritz-Laylin L.K."/>
            <person name="Prochnik S.E."/>
            <person name="Ginger M.L."/>
            <person name="Dacks J.B."/>
            <person name="Carpenter M.L."/>
            <person name="Field M.C."/>
            <person name="Kuo A."/>
            <person name="Paredez A."/>
            <person name="Chapman J."/>
            <person name="Pham J."/>
            <person name="Shu S."/>
            <person name="Neupane R."/>
            <person name="Cipriano M."/>
            <person name="Mancuso J."/>
            <person name="Tu H."/>
            <person name="Salamov A."/>
            <person name="Lindquist E."/>
            <person name="Shapiro H."/>
            <person name="Lucas S."/>
            <person name="Grigoriev I.V."/>
            <person name="Cande W.Z."/>
            <person name="Fulton C."/>
            <person name="Rokhsar D.S."/>
            <person name="Dawson S.C."/>
        </authorList>
    </citation>
    <scope>NUCLEOTIDE SEQUENCE [LARGE SCALE GENOMIC DNA]</scope>
    <source>
        <strain evidence="3 4">NEG-M</strain>
    </source>
</reference>
<dbReference type="PANTHER" id="PTHR43358:SF4">
    <property type="entry name" value="ALPHA_BETA HYDROLASE FOLD-1 DOMAIN-CONTAINING PROTEIN"/>
    <property type="match status" value="1"/>
</dbReference>
<dbReference type="InterPro" id="IPR029058">
    <property type="entry name" value="AB_hydrolase_fold"/>
</dbReference>
<sequence>MNVQHIKTISSSSSEDERISIIKSEKASSSSASRRKVILGISITMIILVICLIVLGVIVMAICFGVGSYVWDLAFGTDKAEDCPNSVRQNRPWNFTVADADYCPPLVDSYNYSLLKNVYLNYDEIKPYFEEVTFKSRDTEWVASGSGNIVGNLVLQPVVNETSRFVIVVHGYQCCRFTYASVEPAAMLYRNGFNVLYIDLRNYGDSDIYAPNPYASYGYYEHRDVLGALDYLESRFKFLKNASQPRVAVFGTSMGAATSLIAFSQEKRFKMVFADSPPCNVYETIMFGAEQIAPGMSGALFNLAKSVVAIKGTQGFPPFPLDPQTCMKTVDLSGERRIFFFQGSSDYVVPEFNYYQCIEAATASAKSQNVNITEKINSHLFEVDYSKISGRGVDFCDGHLVPMYVDPAGYEKIMIGFFKDL</sequence>
<dbReference type="Proteomes" id="UP000006671">
    <property type="component" value="Unassembled WGS sequence"/>
</dbReference>
<dbReference type="VEuPathDB" id="AmoebaDB:NAEGRDRAFT_63016"/>
<protein>
    <submittedName>
        <fullName evidence="3">Predicted protein</fullName>
    </submittedName>
</protein>
<dbReference type="InterPro" id="IPR052920">
    <property type="entry name" value="DNA-binding_regulatory"/>
</dbReference>
<gene>
    <name evidence="3" type="ORF">NAEGRDRAFT_63016</name>
</gene>
<keyword evidence="1" id="KW-0812">Transmembrane</keyword>
<dbReference type="AlphaFoldDB" id="D2V2J0"/>
<dbReference type="EMBL" id="GG738849">
    <property type="protein sequence ID" value="EFC48906.1"/>
    <property type="molecule type" value="Genomic_DNA"/>
</dbReference>
<dbReference type="Gene3D" id="3.40.50.1820">
    <property type="entry name" value="alpha/beta hydrolase"/>
    <property type="match status" value="1"/>
</dbReference>
<dbReference type="PANTHER" id="PTHR43358">
    <property type="entry name" value="ALPHA/BETA-HYDROLASE"/>
    <property type="match status" value="1"/>
</dbReference>
<keyword evidence="1" id="KW-0472">Membrane</keyword>
<feature type="transmembrane region" description="Helical" evidence="1">
    <location>
        <begin position="38"/>
        <end position="71"/>
    </location>
</feature>
<feature type="domain" description="AB hydrolase-1" evidence="2">
    <location>
        <begin position="188"/>
        <end position="284"/>
    </location>
</feature>
<dbReference type="GeneID" id="8849928"/>
<dbReference type="RefSeq" id="XP_002681650.1">
    <property type="nucleotide sequence ID" value="XM_002681604.1"/>
</dbReference>
<evidence type="ECO:0000313" key="3">
    <source>
        <dbReference type="EMBL" id="EFC48906.1"/>
    </source>
</evidence>
<dbReference type="SUPFAM" id="SSF53474">
    <property type="entry name" value="alpha/beta-Hydrolases"/>
    <property type="match status" value="1"/>
</dbReference>
<name>D2V2J0_NAEGR</name>
<accession>D2V2J0</accession>
<evidence type="ECO:0000256" key="1">
    <source>
        <dbReference type="SAM" id="Phobius"/>
    </source>
</evidence>
<proteinExistence type="predicted"/>
<dbReference type="Pfam" id="PF00561">
    <property type="entry name" value="Abhydrolase_1"/>
    <property type="match status" value="1"/>
</dbReference>
<dbReference type="KEGG" id="ngr:NAEGRDRAFT_63016"/>
<dbReference type="OMA" id="EMISTCT"/>
<keyword evidence="1" id="KW-1133">Transmembrane helix</keyword>